<dbReference type="InterPro" id="IPR000182">
    <property type="entry name" value="GNAT_dom"/>
</dbReference>
<dbReference type="InterPro" id="IPR016181">
    <property type="entry name" value="Acyl_CoA_acyltransferase"/>
</dbReference>
<dbReference type="GO" id="GO:0016747">
    <property type="term" value="F:acyltransferase activity, transferring groups other than amino-acyl groups"/>
    <property type="evidence" value="ECO:0007669"/>
    <property type="project" value="InterPro"/>
</dbReference>
<dbReference type="PANTHER" id="PTHR43877">
    <property type="entry name" value="AMINOALKYLPHOSPHONATE N-ACETYLTRANSFERASE-RELATED-RELATED"/>
    <property type="match status" value="1"/>
</dbReference>
<protein>
    <recommendedName>
        <fullName evidence="3">N-acetyltransferase domain-containing protein</fullName>
    </recommendedName>
</protein>
<dbReference type="EMBL" id="CP028137">
    <property type="protein sequence ID" value="AZZ51375.1"/>
    <property type="molecule type" value="Genomic_DNA"/>
</dbReference>
<feature type="domain" description="N-acetyltransferase" evidence="3">
    <location>
        <begin position="217"/>
        <end position="375"/>
    </location>
</feature>
<name>A0A3T0SYL4_9MICO</name>
<gene>
    <name evidence="4" type="ORF">C1I64_04525</name>
</gene>
<dbReference type="InterPro" id="IPR050832">
    <property type="entry name" value="Bact_Acetyltransf"/>
</dbReference>
<keyword evidence="1" id="KW-0808">Transferase</keyword>
<accession>A0A3T0SYL4</accession>
<evidence type="ECO:0000313" key="5">
    <source>
        <dbReference type="Proteomes" id="UP000285317"/>
    </source>
</evidence>
<keyword evidence="2" id="KW-0012">Acyltransferase</keyword>
<dbReference type="CDD" id="cd04301">
    <property type="entry name" value="NAT_SF"/>
    <property type="match status" value="1"/>
</dbReference>
<dbReference type="Pfam" id="PF00583">
    <property type="entry name" value="Acetyltransf_1"/>
    <property type="match status" value="2"/>
</dbReference>
<dbReference type="PROSITE" id="PS51186">
    <property type="entry name" value="GNAT"/>
    <property type="match status" value="2"/>
</dbReference>
<dbReference type="Proteomes" id="UP000285317">
    <property type="component" value="Chromosome"/>
</dbReference>
<evidence type="ECO:0000313" key="4">
    <source>
        <dbReference type="EMBL" id="AZZ51375.1"/>
    </source>
</evidence>
<dbReference type="Gene3D" id="3.40.630.30">
    <property type="match status" value="1"/>
</dbReference>
<dbReference type="AlphaFoldDB" id="A0A3T0SYL4"/>
<sequence length="375" mass="40319">MRPGGVHTGEVTSPTDPALRIRELPIPEHPGAEGWDDFVTLTAIGNAVEAEGTGTDELGFPAETNLGEWRQQEFDPRRAFLAEVMTDDGVRAVGSGELHWSTEEGDDAAWLAFSVLAGERGRGVGSALLERLTAEAHALGRTVLQTWTAHRADRSGPRLAARSGAGSVPADDPGARWLASRGWVLEQVERVSAVRLPLDPVLAASRRRGALAHAEGYELRHWSGATPAELVDGMLALRASMSAQAPTAGLSVPEETWTRERLEAHDRESTAGGRVELTSVALHEGRPIGYCTVDVLPGRAALWGATLVQPAHRGHRLGMLLKLDALEHLAAADPDCRAVYTWNAEENRPMLAVNEAVGFRAIAVEGQWRLDEVAP</sequence>
<evidence type="ECO:0000259" key="3">
    <source>
        <dbReference type="PROSITE" id="PS51186"/>
    </source>
</evidence>
<dbReference type="SUPFAM" id="SSF55729">
    <property type="entry name" value="Acyl-CoA N-acyltransferases (Nat)"/>
    <property type="match status" value="2"/>
</dbReference>
<organism evidence="4 5">
    <name type="scientific">Rathayibacter festucae DSM 15932</name>
    <dbReference type="NCBI Taxonomy" id="1328866"/>
    <lineage>
        <taxon>Bacteria</taxon>
        <taxon>Bacillati</taxon>
        <taxon>Actinomycetota</taxon>
        <taxon>Actinomycetes</taxon>
        <taxon>Micrococcales</taxon>
        <taxon>Microbacteriaceae</taxon>
        <taxon>Rathayibacter</taxon>
    </lineage>
</organism>
<evidence type="ECO:0000256" key="2">
    <source>
        <dbReference type="ARBA" id="ARBA00023315"/>
    </source>
</evidence>
<dbReference type="KEGG" id="rfs:C1I64_04525"/>
<reference evidence="4 5" key="1">
    <citation type="submission" date="2018-03" db="EMBL/GenBank/DDBJ databases">
        <title>Bacteriophage NCPPB3778 and a type I-E CRISPR drive the evolution of the US Biological Select Agent, Rathayibacter toxicus.</title>
        <authorList>
            <person name="Davis E.W.II."/>
            <person name="Tabima J.F."/>
            <person name="Weisberg A.J."/>
            <person name="Dantas Lopes L."/>
            <person name="Wiseman M.S."/>
            <person name="Wiseman M.S."/>
            <person name="Pupko T."/>
            <person name="Belcher M.S."/>
            <person name="Sechler A.J."/>
            <person name="Tancos M.A."/>
            <person name="Schroeder B.K."/>
            <person name="Murray T.D."/>
            <person name="Luster D.G."/>
            <person name="Schneider W.L."/>
            <person name="Rogers E."/>
            <person name="Andreote F.D."/>
            <person name="Grunwald N.J."/>
            <person name="Putnam M.L."/>
            <person name="Chang J.H."/>
        </authorList>
    </citation>
    <scope>NUCLEOTIDE SEQUENCE [LARGE SCALE GENOMIC DNA]</scope>
    <source>
        <strain evidence="4 5">DSM 15932</strain>
    </source>
</reference>
<feature type="domain" description="N-acetyltransferase" evidence="3">
    <location>
        <begin position="19"/>
        <end position="201"/>
    </location>
</feature>
<evidence type="ECO:0000256" key="1">
    <source>
        <dbReference type="ARBA" id="ARBA00022679"/>
    </source>
</evidence>
<proteinExistence type="predicted"/>